<proteinExistence type="predicted"/>
<sequence>MGTARHSESARRLSKEFATRIPVEKYKTSLDREMLSLDSTRTDHILLWITLTFVKINSIKFIDQRPEFTVCRINKKGNTRDQYGMHTHLENAVTLRDQFACSVTTLAVSKGQPINVVLMENKCYQVRRTWIVLSLLAKRILTQRTLKTKYSLEFHLREKIRTPIVRYAEGNDGTINFKLRKELPFPTLPYCAIMELAELQFCEMQSLAAYECITENARDKRLYRESWIATSSAKLAITFAEVSSGTGDSGYLNYEIDDLLNLASGVLQLNKNKLALAT</sequence>
<name>A0ABD2CH47_VESMC</name>
<accession>A0ABD2CH47</accession>
<reference evidence="1 2" key="1">
    <citation type="journal article" date="2024" name="Ann. Entomol. Soc. Am.">
        <title>Genomic analyses of the southern and eastern yellowjacket wasps (Hymenoptera: Vespidae) reveal evolutionary signatures of social life.</title>
        <authorList>
            <person name="Catto M.A."/>
            <person name="Caine P.B."/>
            <person name="Orr S.E."/>
            <person name="Hunt B.G."/>
            <person name="Goodisman M.A.D."/>
        </authorList>
    </citation>
    <scope>NUCLEOTIDE SEQUENCE [LARGE SCALE GENOMIC DNA]</scope>
    <source>
        <strain evidence="1">232</strain>
        <tissue evidence="1">Head and thorax</tissue>
    </source>
</reference>
<dbReference type="AlphaFoldDB" id="A0ABD2CH47"/>
<protein>
    <submittedName>
        <fullName evidence="1">Uncharacterized protein</fullName>
    </submittedName>
</protein>
<evidence type="ECO:0000313" key="1">
    <source>
        <dbReference type="EMBL" id="KAL2744331.1"/>
    </source>
</evidence>
<gene>
    <name evidence="1" type="ORF">V1477_006873</name>
</gene>
<comment type="caution">
    <text evidence="1">The sequence shown here is derived from an EMBL/GenBank/DDBJ whole genome shotgun (WGS) entry which is preliminary data.</text>
</comment>
<organism evidence="1 2">
    <name type="scientific">Vespula maculifrons</name>
    <name type="common">Eastern yellow jacket</name>
    <name type="synonym">Wasp</name>
    <dbReference type="NCBI Taxonomy" id="7453"/>
    <lineage>
        <taxon>Eukaryota</taxon>
        <taxon>Metazoa</taxon>
        <taxon>Ecdysozoa</taxon>
        <taxon>Arthropoda</taxon>
        <taxon>Hexapoda</taxon>
        <taxon>Insecta</taxon>
        <taxon>Pterygota</taxon>
        <taxon>Neoptera</taxon>
        <taxon>Endopterygota</taxon>
        <taxon>Hymenoptera</taxon>
        <taxon>Apocrita</taxon>
        <taxon>Aculeata</taxon>
        <taxon>Vespoidea</taxon>
        <taxon>Vespidae</taxon>
        <taxon>Vespinae</taxon>
        <taxon>Vespula</taxon>
    </lineage>
</organism>
<dbReference type="Proteomes" id="UP001607303">
    <property type="component" value="Unassembled WGS sequence"/>
</dbReference>
<evidence type="ECO:0000313" key="2">
    <source>
        <dbReference type="Proteomes" id="UP001607303"/>
    </source>
</evidence>
<keyword evidence="2" id="KW-1185">Reference proteome</keyword>
<dbReference type="EMBL" id="JAYRBN010000050">
    <property type="protein sequence ID" value="KAL2744331.1"/>
    <property type="molecule type" value="Genomic_DNA"/>
</dbReference>